<protein>
    <submittedName>
        <fullName evidence="1">YueH family protein</fullName>
    </submittedName>
</protein>
<accession>A0ACC6A7D3</accession>
<reference evidence="1" key="1">
    <citation type="submission" date="2022-05" db="EMBL/GenBank/DDBJ databases">
        <title>Comparative Genomics of Spacecraft Associated Microbes.</title>
        <authorList>
            <person name="Tran M.T."/>
            <person name="Wright A."/>
            <person name="Seuylemezian A."/>
            <person name="Eisen J."/>
            <person name="Coil D."/>
        </authorList>
    </citation>
    <scope>NUCLEOTIDE SEQUENCE</scope>
    <source>
        <strain evidence="1">FAIRING 10M-2.2</strain>
    </source>
</reference>
<evidence type="ECO:0000313" key="1">
    <source>
        <dbReference type="EMBL" id="MCM3736485.1"/>
    </source>
</evidence>
<organism evidence="1 2">
    <name type="scientific">Bacillus cytotoxicus</name>
    <dbReference type="NCBI Taxonomy" id="580165"/>
    <lineage>
        <taxon>Bacteria</taxon>
        <taxon>Bacillati</taxon>
        <taxon>Bacillota</taxon>
        <taxon>Bacilli</taxon>
        <taxon>Bacillales</taxon>
        <taxon>Bacillaceae</taxon>
        <taxon>Bacillus</taxon>
        <taxon>Bacillus cereus group</taxon>
    </lineage>
</organism>
<name>A0ACC6A7D3_9BACI</name>
<keyword evidence="2" id="KW-1185">Reference proteome</keyword>
<comment type="caution">
    <text evidence="1">The sequence shown here is derived from an EMBL/GenBank/DDBJ whole genome shotgun (WGS) entry which is preliminary data.</text>
</comment>
<dbReference type="EMBL" id="JAMBOP010000012">
    <property type="protein sequence ID" value="MCM3736485.1"/>
    <property type="molecule type" value="Genomic_DNA"/>
</dbReference>
<dbReference type="Proteomes" id="UP001202289">
    <property type="component" value="Unassembled WGS sequence"/>
</dbReference>
<gene>
    <name evidence="1" type="ORF">M3215_11780</name>
</gene>
<proteinExistence type="predicted"/>
<sequence length="80" mass="9339">MKKYDVPNGNGSLMVYIEKIDETCASVAIPKKEWSYLLSYDVTYNKFEHEHEEMVRSLFYKAGLPYNQAENLADLIEGWI</sequence>
<evidence type="ECO:0000313" key="2">
    <source>
        <dbReference type="Proteomes" id="UP001202289"/>
    </source>
</evidence>